<keyword evidence="3" id="KW-1185">Reference proteome</keyword>
<reference evidence="2" key="1">
    <citation type="submission" date="2020-10" db="EMBL/GenBank/DDBJ databases">
        <title>Chromosome-scale genome assembly of the Allis shad, Alosa alosa.</title>
        <authorList>
            <person name="Margot Z."/>
            <person name="Christophe K."/>
            <person name="Cabau C."/>
            <person name="Louis A."/>
            <person name="Berthelot C."/>
            <person name="Parey E."/>
            <person name="Roest Crollius H."/>
            <person name="Montfort J."/>
            <person name="Robinson-Rechavi M."/>
            <person name="Bucao C."/>
            <person name="Bouchez O."/>
            <person name="Gislard M."/>
            <person name="Lluch J."/>
            <person name="Milhes M."/>
            <person name="Lampietro C."/>
            <person name="Lopez Roques C."/>
            <person name="Donnadieu C."/>
            <person name="Braasch I."/>
            <person name="Desvignes T."/>
            <person name="Postlethwait J."/>
            <person name="Bobe J."/>
            <person name="Guiguen Y."/>
        </authorList>
    </citation>
    <scope>NUCLEOTIDE SEQUENCE</scope>
    <source>
        <strain evidence="2">M-15738</strain>
        <tissue evidence="2">Blood</tissue>
    </source>
</reference>
<comment type="caution">
    <text evidence="2">The sequence shown here is derived from an EMBL/GenBank/DDBJ whole genome shotgun (WGS) entry which is preliminary data.</text>
</comment>
<evidence type="ECO:0000256" key="1">
    <source>
        <dbReference type="SAM" id="SignalP"/>
    </source>
</evidence>
<evidence type="ECO:0000313" key="3">
    <source>
        <dbReference type="Proteomes" id="UP000823561"/>
    </source>
</evidence>
<sequence length="110" mass="12728">MHRLICWGVLFAVQLHPISGWTKPVVSAQLSVMTVKDEVELHCDPQPPNTQWTCLFNSSSQKDLLTPTNKGHCTETEHLHFFPEVIKINQLTWIIRALAVLKKQRMQKKR</sequence>
<organism evidence="2 3">
    <name type="scientific">Alosa alosa</name>
    <name type="common">allis shad</name>
    <dbReference type="NCBI Taxonomy" id="278164"/>
    <lineage>
        <taxon>Eukaryota</taxon>
        <taxon>Metazoa</taxon>
        <taxon>Chordata</taxon>
        <taxon>Craniata</taxon>
        <taxon>Vertebrata</taxon>
        <taxon>Euteleostomi</taxon>
        <taxon>Actinopterygii</taxon>
        <taxon>Neopterygii</taxon>
        <taxon>Teleostei</taxon>
        <taxon>Clupei</taxon>
        <taxon>Clupeiformes</taxon>
        <taxon>Clupeoidei</taxon>
        <taxon>Clupeidae</taxon>
        <taxon>Alosa</taxon>
    </lineage>
</organism>
<dbReference type="Proteomes" id="UP000823561">
    <property type="component" value="Chromosome 12"/>
</dbReference>
<dbReference type="AlphaFoldDB" id="A0AAV6GG07"/>
<keyword evidence="1" id="KW-0732">Signal</keyword>
<name>A0AAV6GG07_9TELE</name>
<protein>
    <submittedName>
        <fullName evidence="2">Uncharacterized protein</fullName>
    </submittedName>
</protein>
<feature type="chain" id="PRO_5043719807" evidence="1">
    <location>
        <begin position="21"/>
        <end position="110"/>
    </location>
</feature>
<feature type="signal peptide" evidence="1">
    <location>
        <begin position="1"/>
        <end position="20"/>
    </location>
</feature>
<accession>A0AAV6GG07</accession>
<proteinExistence type="predicted"/>
<dbReference type="EMBL" id="JADWDJ010000012">
    <property type="protein sequence ID" value="KAG5272882.1"/>
    <property type="molecule type" value="Genomic_DNA"/>
</dbReference>
<evidence type="ECO:0000313" key="2">
    <source>
        <dbReference type="EMBL" id="KAG5272882.1"/>
    </source>
</evidence>
<gene>
    <name evidence="2" type="ORF">AALO_G00170320</name>
</gene>